<keyword evidence="2" id="KW-1185">Reference proteome</keyword>
<accession>A0A8X8AMA8</accession>
<dbReference type="GO" id="GO:0032040">
    <property type="term" value="C:small-subunit processome"/>
    <property type="evidence" value="ECO:0007669"/>
    <property type="project" value="TreeGrafter"/>
</dbReference>
<dbReference type="Proteomes" id="UP000886595">
    <property type="component" value="Unassembled WGS sequence"/>
</dbReference>
<dbReference type="GO" id="GO:0030686">
    <property type="term" value="C:90S preribosome"/>
    <property type="evidence" value="ECO:0007669"/>
    <property type="project" value="TreeGrafter"/>
</dbReference>
<comment type="caution">
    <text evidence="1">The sequence shown here is derived from an EMBL/GenBank/DDBJ whole genome shotgun (WGS) entry which is preliminary data.</text>
</comment>
<evidence type="ECO:0000313" key="1">
    <source>
        <dbReference type="EMBL" id="KAG2308379.1"/>
    </source>
</evidence>
<dbReference type="EMBL" id="JAAMPC010000006">
    <property type="protein sequence ID" value="KAG2308379.1"/>
    <property type="molecule type" value="Genomic_DNA"/>
</dbReference>
<dbReference type="PANTHER" id="PTHR17695">
    <property type="entry name" value="SMALL SUBUNIT PROCESSOME COMPONENT 20 HOMOLOG"/>
    <property type="match status" value="1"/>
</dbReference>
<dbReference type="InterPro" id="IPR052575">
    <property type="entry name" value="SSU_processome_comp_20"/>
</dbReference>
<gene>
    <name evidence="1" type="ORF">Bca52824_028127</name>
</gene>
<proteinExistence type="predicted"/>
<dbReference type="AlphaFoldDB" id="A0A8X8AMA8"/>
<name>A0A8X8AMA8_BRACI</name>
<protein>
    <submittedName>
        <fullName evidence="1">Uncharacterized protein</fullName>
    </submittedName>
</protein>
<dbReference type="OrthoDB" id="1931061at2759"/>
<dbReference type="PANTHER" id="PTHR17695:SF11">
    <property type="entry name" value="SMALL SUBUNIT PROCESSOME COMPONENT 20 HOMOLOG"/>
    <property type="match status" value="1"/>
</dbReference>
<sequence length="119" mass="13382">MLAVVKPLSQGFCVFWEAHDVKKGDEPMGVDIVFIEEKSTLNRTSIRIHGLNTLHRKGAVYGLSDFDLFVQTLPLVILQKEMIFSKLVSGLHMKARFSLETFLGLIATSSRDLLDSFIL</sequence>
<reference evidence="1 2" key="1">
    <citation type="submission" date="2020-02" db="EMBL/GenBank/DDBJ databases">
        <authorList>
            <person name="Ma Q."/>
            <person name="Huang Y."/>
            <person name="Song X."/>
            <person name="Pei D."/>
        </authorList>
    </citation>
    <scope>NUCLEOTIDE SEQUENCE [LARGE SCALE GENOMIC DNA]</scope>
    <source>
        <strain evidence="1">Sxm20200214</strain>
        <tissue evidence="1">Leaf</tissue>
    </source>
</reference>
<evidence type="ECO:0000313" key="2">
    <source>
        <dbReference type="Proteomes" id="UP000886595"/>
    </source>
</evidence>
<organism evidence="1 2">
    <name type="scientific">Brassica carinata</name>
    <name type="common">Ethiopian mustard</name>
    <name type="synonym">Abyssinian cabbage</name>
    <dbReference type="NCBI Taxonomy" id="52824"/>
    <lineage>
        <taxon>Eukaryota</taxon>
        <taxon>Viridiplantae</taxon>
        <taxon>Streptophyta</taxon>
        <taxon>Embryophyta</taxon>
        <taxon>Tracheophyta</taxon>
        <taxon>Spermatophyta</taxon>
        <taxon>Magnoliopsida</taxon>
        <taxon>eudicotyledons</taxon>
        <taxon>Gunneridae</taxon>
        <taxon>Pentapetalae</taxon>
        <taxon>rosids</taxon>
        <taxon>malvids</taxon>
        <taxon>Brassicales</taxon>
        <taxon>Brassicaceae</taxon>
        <taxon>Brassiceae</taxon>
        <taxon>Brassica</taxon>
    </lineage>
</organism>